<keyword evidence="2" id="KW-1133">Transmembrane helix</keyword>
<dbReference type="SMART" id="SM00530">
    <property type="entry name" value="HTH_XRE"/>
    <property type="match status" value="1"/>
</dbReference>
<dbReference type="Pfam" id="PF13560">
    <property type="entry name" value="HTH_31"/>
    <property type="match status" value="1"/>
</dbReference>
<keyword evidence="2" id="KW-0812">Transmembrane</keyword>
<dbReference type="InterPro" id="IPR010982">
    <property type="entry name" value="Lambda_DNA-bd_dom_sf"/>
</dbReference>
<dbReference type="Gene3D" id="2.160.20.80">
    <property type="entry name" value="E3 ubiquitin-protein ligase SopA"/>
    <property type="match status" value="1"/>
</dbReference>
<dbReference type="InterPro" id="IPR051082">
    <property type="entry name" value="Pentapeptide-BTB/POZ_domain"/>
</dbReference>
<reference evidence="4 5" key="1">
    <citation type="submission" date="2023-07" db="EMBL/GenBank/DDBJ databases">
        <title>Comparative genomics of wheat-associated soil bacteria to identify genetic determinants of phenazine resistance.</title>
        <authorList>
            <person name="Mouncey N."/>
        </authorList>
    </citation>
    <scope>NUCLEOTIDE SEQUENCE [LARGE SCALE GENOMIC DNA]</scope>
    <source>
        <strain evidence="4 5">V2I4</strain>
    </source>
</reference>
<dbReference type="PANTHER" id="PTHR14136:SF17">
    <property type="entry name" value="BTB_POZ DOMAIN-CONTAINING PROTEIN KCTD9"/>
    <property type="match status" value="1"/>
</dbReference>
<feature type="transmembrane region" description="Helical" evidence="2">
    <location>
        <begin position="154"/>
        <end position="174"/>
    </location>
</feature>
<keyword evidence="5" id="KW-1185">Reference proteome</keyword>
<keyword evidence="2" id="KW-0472">Membrane</keyword>
<evidence type="ECO:0000259" key="3">
    <source>
        <dbReference type="SMART" id="SM00530"/>
    </source>
</evidence>
<feature type="transmembrane region" description="Helical" evidence="2">
    <location>
        <begin position="194"/>
        <end position="218"/>
    </location>
</feature>
<evidence type="ECO:0000313" key="5">
    <source>
        <dbReference type="Proteomes" id="UP001230328"/>
    </source>
</evidence>
<feature type="compositionally biased region" description="Basic residues" evidence="1">
    <location>
        <begin position="138"/>
        <end position="148"/>
    </location>
</feature>
<feature type="region of interest" description="Disordered" evidence="1">
    <location>
        <begin position="129"/>
        <end position="148"/>
    </location>
</feature>
<dbReference type="Proteomes" id="UP001230328">
    <property type="component" value="Unassembled WGS sequence"/>
</dbReference>
<dbReference type="RefSeq" id="WP_307521426.1">
    <property type="nucleotide sequence ID" value="NZ_JAUSZI010000002.1"/>
</dbReference>
<protein>
    <submittedName>
        <fullName evidence="4">Uncharacterized protein YjbI with pentapeptide repeats/nitrogen fixation-related uncharacterized protein</fullName>
    </submittedName>
</protein>
<sequence length="503" mass="55559">MPHWKALPEELDPMVREFASQLRALVDDSGMSIKSVADSTDYSKTSWQRYLNGRLLAPKGAVVALAEITGADLISLTTMWELAERSWSRSEMRHDITAEAIRISRARAALGEFGPASADALSDFAPALVPETAPTSPGRKRSKRRGTRPSAKRILLPIALMFAAVGYGLLLWNGPWWIDGAHLRTKNLQPADGVVITGFRTMLVALGAGVVAGFGLWYTHKSHQHTELLFQHTRKKDREQAELAREGQVTERYVEAIKLLSSDSLTQRLGGIYSLERIMRDSDKDHATVIDVLVSFIRQHAGVDSDDPPDNGNAKPREDVQAALTVLGRRPNRSAGRVHINLRRTDLRGADMSDGMFNHVDLRNAWIQNVNLARSSLLNALFQGAALQKADLMFAHLGGATFHEANMEEATFRLADARGANFSHANLERVSFRQAKLQNAEFLQSRLSSADFRDAMLESADLSQAKGLRAEQISAARLHRSTKLPPGMKLGAYQSRASNGDRE</sequence>
<dbReference type="Pfam" id="PF00805">
    <property type="entry name" value="Pentapeptide"/>
    <property type="match status" value="1"/>
</dbReference>
<dbReference type="CDD" id="cd00093">
    <property type="entry name" value="HTH_XRE"/>
    <property type="match status" value="1"/>
</dbReference>
<organism evidence="4 5">
    <name type="scientific">Streptomyces umbrinus</name>
    <dbReference type="NCBI Taxonomy" id="67370"/>
    <lineage>
        <taxon>Bacteria</taxon>
        <taxon>Bacillati</taxon>
        <taxon>Actinomycetota</taxon>
        <taxon>Actinomycetes</taxon>
        <taxon>Kitasatosporales</taxon>
        <taxon>Streptomycetaceae</taxon>
        <taxon>Streptomyces</taxon>
        <taxon>Streptomyces phaeochromogenes group</taxon>
    </lineage>
</organism>
<dbReference type="Pfam" id="PF13599">
    <property type="entry name" value="Pentapeptide_4"/>
    <property type="match status" value="1"/>
</dbReference>
<gene>
    <name evidence="4" type="ORF">QF035_003699</name>
</gene>
<accession>A0ABU0SRD3</accession>
<evidence type="ECO:0000313" key="4">
    <source>
        <dbReference type="EMBL" id="MDQ1026117.1"/>
    </source>
</evidence>
<feature type="region of interest" description="Disordered" evidence="1">
    <location>
        <begin position="484"/>
        <end position="503"/>
    </location>
</feature>
<dbReference type="SUPFAM" id="SSF47413">
    <property type="entry name" value="lambda repressor-like DNA-binding domains"/>
    <property type="match status" value="1"/>
</dbReference>
<dbReference type="SUPFAM" id="SSF141571">
    <property type="entry name" value="Pentapeptide repeat-like"/>
    <property type="match status" value="1"/>
</dbReference>
<comment type="caution">
    <text evidence="4">The sequence shown here is derived from an EMBL/GenBank/DDBJ whole genome shotgun (WGS) entry which is preliminary data.</text>
</comment>
<dbReference type="InterPro" id="IPR001387">
    <property type="entry name" value="Cro/C1-type_HTH"/>
</dbReference>
<dbReference type="InterPro" id="IPR001646">
    <property type="entry name" value="5peptide_repeat"/>
</dbReference>
<name>A0ABU0SRD3_9ACTN</name>
<evidence type="ECO:0000256" key="2">
    <source>
        <dbReference type="SAM" id="Phobius"/>
    </source>
</evidence>
<dbReference type="PANTHER" id="PTHR14136">
    <property type="entry name" value="BTB_POZ DOMAIN-CONTAINING PROTEIN KCTD9"/>
    <property type="match status" value="1"/>
</dbReference>
<evidence type="ECO:0000256" key="1">
    <source>
        <dbReference type="SAM" id="MobiDB-lite"/>
    </source>
</evidence>
<dbReference type="EMBL" id="JAUSZI010000002">
    <property type="protein sequence ID" value="MDQ1026117.1"/>
    <property type="molecule type" value="Genomic_DNA"/>
</dbReference>
<feature type="domain" description="HTH cro/C1-type" evidence="3">
    <location>
        <begin position="21"/>
        <end position="76"/>
    </location>
</feature>
<proteinExistence type="predicted"/>